<evidence type="ECO:0000313" key="3">
    <source>
        <dbReference type="Proteomes" id="UP000076532"/>
    </source>
</evidence>
<dbReference type="Proteomes" id="UP000076532">
    <property type="component" value="Unassembled WGS sequence"/>
</dbReference>
<organism evidence="2 3">
    <name type="scientific">Athelia psychrophila</name>
    <dbReference type="NCBI Taxonomy" id="1759441"/>
    <lineage>
        <taxon>Eukaryota</taxon>
        <taxon>Fungi</taxon>
        <taxon>Dikarya</taxon>
        <taxon>Basidiomycota</taxon>
        <taxon>Agaricomycotina</taxon>
        <taxon>Agaricomycetes</taxon>
        <taxon>Agaricomycetidae</taxon>
        <taxon>Atheliales</taxon>
        <taxon>Atheliaceae</taxon>
        <taxon>Athelia</taxon>
    </lineage>
</organism>
<keyword evidence="3" id="KW-1185">Reference proteome</keyword>
<sequence length="369" mass="39953">MASSSSVAADEVYARQLLPSKRGYPLFIPEPSTTLPPQYVGRGVDIGDVGIIMDGSFFFVFSVCAAADDPVNRLGVPDGFQRFHPNEWLLSKYPNMHKKGSELTSSSIKKHKTAVEGGVKENELLHIPAGINVGYTIKSAFSEAAVLNMPDGASSVDYRGLKELRSYAMRNGESWYEFINDKLGLEAPNGSLHLVTGCDKSTTWGIASVSHGSSSNTIALRFTAAQSVQASASYSFSWETDCPAFVRTGPDLGDDDSLPQNQCLFVRGLKIRVRDNAVVRQLKGAVKVESTQDMTPGSISSARRSNSFPGTSSSSRLSSKSSSSSRSSSGHQDLEDTPNTSDDEWSSDEEDLDHKHEVKRSPYSITVCS</sequence>
<feature type="compositionally biased region" description="Acidic residues" evidence="1">
    <location>
        <begin position="341"/>
        <end position="351"/>
    </location>
</feature>
<accession>A0A166EHF5</accession>
<proteinExistence type="predicted"/>
<evidence type="ECO:0000313" key="2">
    <source>
        <dbReference type="EMBL" id="KZP15771.1"/>
    </source>
</evidence>
<dbReference type="AlphaFoldDB" id="A0A166EHF5"/>
<feature type="compositionally biased region" description="Polar residues" evidence="1">
    <location>
        <begin position="289"/>
        <end position="311"/>
    </location>
</feature>
<reference evidence="2 3" key="1">
    <citation type="journal article" date="2016" name="Mol. Biol. Evol.">
        <title>Comparative Genomics of Early-Diverging Mushroom-Forming Fungi Provides Insights into the Origins of Lignocellulose Decay Capabilities.</title>
        <authorList>
            <person name="Nagy L.G."/>
            <person name="Riley R."/>
            <person name="Tritt A."/>
            <person name="Adam C."/>
            <person name="Daum C."/>
            <person name="Floudas D."/>
            <person name="Sun H."/>
            <person name="Yadav J.S."/>
            <person name="Pangilinan J."/>
            <person name="Larsson K.H."/>
            <person name="Matsuura K."/>
            <person name="Barry K."/>
            <person name="Labutti K."/>
            <person name="Kuo R."/>
            <person name="Ohm R.A."/>
            <person name="Bhattacharya S.S."/>
            <person name="Shirouzu T."/>
            <person name="Yoshinaga Y."/>
            <person name="Martin F.M."/>
            <person name="Grigoriev I.V."/>
            <person name="Hibbett D.S."/>
        </authorList>
    </citation>
    <scope>NUCLEOTIDE SEQUENCE [LARGE SCALE GENOMIC DNA]</scope>
    <source>
        <strain evidence="2 3">CBS 109695</strain>
    </source>
</reference>
<protein>
    <submittedName>
        <fullName evidence="2">Uncharacterized protein</fullName>
    </submittedName>
</protein>
<gene>
    <name evidence="2" type="ORF">FIBSPDRAFT_832559</name>
</gene>
<name>A0A166EHF5_9AGAM</name>
<feature type="compositionally biased region" description="Low complexity" evidence="1">
    <location>
        <begin position="312"/>
        <end position="329"/>
    </location>
</feature>
<dbReference type="STRING" id="436010.A0A166EHF5"/>
<dbReference type="EMBL" id="KV417601">
    <property type="protein sequence ID" value="KZP15771.1"/>
    <property type="molecule type" value="Genomic_DNA"/>
</dbReference>
<dbReference type="OrthoDB" id="3222453at2759"/>
<feature type="region of interest" description="Disordered" evidence="1">
    <location>
        <begin position="289"/>
        <end position="369"/>
    </location>
</feature>
<evidence type="ECO:0000256" key="1">
    <source>
        <dbReference type="SAM" id="MobiDB-lite"/>
    </source>
</evidence>